<reference evidence="9" key="1">
    <citation type="submission" date="2023-08" db="EMBL/GenBank/DDBJ databases">
        <authorList>
            <person name="Chen Y."/>
            <person name="Shah S."/>
            <person name="Dougan E. K."/>
            <person name="Thang M."/>
            <person name="Chan C."/>
        </authorList>
    </citation>
    <scope>NUCLEOTIDE SEQUENCE</scope>
</reference>
<dbReference type="PANTHER" id="PTHR12385:SF14">
    <property type="entry name" value="CHOLINE TRANSPORTER-LIKE 2"/>
    <property type="match status" value="1"/>
</dbReference>
<keyword evidence="5 7" id="KW-0472">Membrane</keyword>
<sequence length="693" mass="74202">MPTRPRNASPNPAARKGARDEAQRTDGVAPRQCTDVGCCLCFVLFLALTLQGLLGPPDFQKLSRGIDHRGRICGWSPGAEEQSFLYWCVARTDGVTLNLTSAICMNECPQEGTTVLCPGNLDISETEEVRGASILLVRTEKQLLSPQKAAATKTWIDRYCVPTVQIGDALLAGTPLMGKVGSGAVTEGFLSVFDQLSSLAAAPRLLTAAAVCTLVLSLGYLLCLRFFALLFLRLAVLGSVLVCSILCAGLAVAMTSPRWMDGFMPGEGQWAFLVSSGLAGPWVRAIAAAAATAGLLLAGALLAGCLCARRSMDVAADCIRESCAVMLAMPSLVLLPLLDAVCSQLLWLLLLLGLALLLSKAEVQGMALLGVEGVFRRFNLTAVDCLRIVSLAFSCFWIQEVVGAACMFATAHSVAKWYFAPGKRLLQKARHLPLAPALQGLAVAGIWHLGSLARGAFALALLRLVRWALWLMHLALRQDEEKGKQKRRCCCRCFMVFCDAFLATLQALTEFLSSHAYVDIALSSNSYAAAAAKAFNILGSHAGLVSVLSLVACFLRVAGSLLLAAMAGCAACMLTRHPIWLEAGAELTRQLQASGLPFWAQQLTELRAEGQAVSSELLGVATALMMLLASRAMLFTVEGTAFTVLYCLLWDSSDGVLDASHVPESFWQFAREHGIAGRRRPEGMKKLSARAEE</sequence>
<comment type="function">
    <text evidence="7">Choline transporter.</text>
</comment>
<comment type="caution">
    <text evidence="7">Lacks conserved residue(s) required for the propagation of feature annotation.</text>
</comment>
<dbReference type="AlphaFoldDB" id="A0AA36IBE3"/>
<feature type="transmembrane region" description="Helical" evidence="7">
    <location>
        <begin position="282"/>
        <end position="306"/>
    </location>
</feature>
<dbReference type="GO" id="GO:0022857">
    <property type="term" value="F:transmembrane transporter activity"/>
    <property type="evidence" value="ECO:0007669"/>
    <property type="project" value="UniProtKB-UniRule"/>
</dbReference>
<evidence type="ECO:0000256" key="3">
    <source>
        <dbReference type="ARBA" id="ARBA00022692"/>
    </source>
</evidence>
<feature type="compositionally biased region" description="Polar residues" evidence="8">
    <location>
        <begin position="1"/>
        <end position="10"/>
    </location>
</feature>
<comment type="subcellular location">
    <subcellularLocation>
        <location evidence="7">Cell membrane</location>
        <topology evidence="7">Multi-pass membrane protein</topology>
    </subcellularLocation>
    <subcellularLocation>
        <location evidence="1">Membrane</location>
        <topology evidence="1">Multi-pass membrane protein</topology>
    </subcellularLocation>
</comment>
<protein>
    <recommendedName>
        <fullName evidence="7">Choline transporter-like protein</fullName>
    </recommendedName>
</protein>
<feature type="transmembrane region" description="Helical" evidence="7">
    <location>
        <begin position="230"/>
        <end position="254"/>
    </location>
</feature>
<feature type="transmembrane region" description="Helical" evidence="7">
    <location>
        <begin position="205"/>
        <end position="223"/>
    </location>
</feature>
<comment type="caution">
    <text evidence="9">The sequence shown here is derived from an EMBL/GenBank/DDBJ whole genome shotgun (WGS) entry which is preliminary data.</text>
</comment>
<evidence type="ECO:0000256" key="4">
    <source>
        <dbReference type="ARBA" id="ARBA00022989"/>
    </source>
</evidence>
<dbReference type="EMBL" id="CAUJNA010001028">
    <property type="protein sequence ID" value="CAJ1383590.1"/>
    <property type="molecule type" value="Genomic_DNA"/>
</dbReference>
<feature type="region of interest" description="Disordered" evidence="8">
    <location>
        <begin position="1"/>
        <end position="24"/>
    </location>
</feature>
<evidence type="ECO:0000256" key="1">
    <source>
        <dbReference type="ARBA" id="ARBA00004141"/>
    </source>
</evidence>
<dbReference type="Proteomes" id="UP001178507">
    <property type="component" value="Unassembled WGS sequence"/>
</dbReference>
<evidence type="ECO:0000256" key="8">
    <source>
        <dbReference type="SAM" id="MobiDB-lite"/>
    </source>
</evidence>
<evidence type="ECO:0000256" key="7">
    <source>
        <dbReference type="RuleBase" id="RU368066"/>
    </source>
</evidence>
<evidence type="ECO:0000256" key="5">
    <source>
        <dbReference type="ARBA" id="ARBA00023136"/>
    </source>
</evidence>
<evidence type="ECO:0000313" key="9">
    <source>
        <dbReference type="EMBL" id="CAJ1383590.1"/>
    </source>
</evidence>
<organism evidence="9 10">
    <name type="scientific">Effrenium voratum</name>
    <dbReference type="NCBI Taxonomy" id="2562239"/>
    <lineage>
        <taxon>Eukaryota</taxon>
        <taxon>Sar</taxon>
        <taxon>Alveolata</taxon>
        <taxon>Dinophyceae</taxon>
        <taxon>Suessiales</taxon>
        <taxon>Symbiodiniaceae</taxon>
        <taxon>Effrenium</taxon>
    </lineage>
</organism>
<evidence type="ECO:0000313" key="10">
    <source>
        <dbReference type="Proteomes" id="UP001178507"/>
    </source>
</evidence>
<keyword evidence="10" id="KW-1185">Reference proteome</keyword>
<keyword evidence="3 7" id="KW-0812">Transmembrane</keyword>
<name>A0AA36IBE3_9DINO</name>
<dbReference type="GO" id="GO:0005886">
    <property type="term" value="C:plasma membrane"/>
    <property type="evidence" value="ECO:0007669"/>
    <property type="project" value="UniProtKB-SubCell"/>
</dbReference>
<dbReference type="PANTHER" id="PTHR12385">
    <property type="entry name" value="CHOLINE TRANSPORTER-LIKE (SLC FAMILY 44)"/>
    <property type="match status" value="1"/>
</dbReference>
<comment type="similarity">
    <text evidence="2 7">Belongs to the CTL (choline transporter-like) family.</text>
</comment>
<accession>A0AA36IBE3</accession>
<dbReference type="InterPro" id="IPR007603">
    <property type="entry name" value="Choline_transptr-like"/>
</dbReference>
<dbReference type="Pfam" id="PF04515">
    <property type="entry name" value="Choline_transpo"/>
    <property type="match status" value="1"/>
</dbReference>
<gene>
    <name evidence="9" type="ORF">EVOR1521_LOCUS10682</name>
</gene>
<evidence type="ECO:0000256" key="2">
    <source>
        <dbReference type="ARBA" id="ARBA00007168"/>
    </source>
</evidence>
<feature type="transmembrane region" description="Helical" evidence="7">
    <location>
        <begin position="318"/>
        <end position="338"/>
    </location>
</feature>
<keyword evidence="6" id="KW-0325">Glycoprotein</keyword>
<evidence type="ECO:0000256" key="6">
    <source>
        <dbReference type="ARBA" id="ARBA00023180"/>
    </source>
</evidence>
<keyword evidence="4 7" id="KW-1133">Transmembrane helix</keyword>
<proteinExistence type="inferred from homology"/>